<evidence type="ECO:0000259" key="3">
    <source>
        <dbReference type="Pfam" id="PF01648"/>
    </source>
</evidence>
<gene>
    <name evidence="5" type="ORF">JZX89_26330</name>
</gene>
<evidence type="ECO:0000256" key="1">
    <source>
        <dbReference type="ARBA" id="ARBA00010990"/>
    </source>
</evidence>
<keyword evidence="2 5" id="KW-0808">Transferase</keyword>
<dbReference type="EMBL" id="JAFLNA010000019">
    <property type="protein sequence ID" value="MBO0134258.1"/>
    <property type="molecule type" value="Genomic_DNA"/>
</dbReference>
<dbReference type="InterPro" id="IPR037143">
    <property type="entry name" value="4-PPantetheinyl_Trfase_dom_sf"/>
</dbReference>
<dbReference type="GO" id="GO:0016740">
    <property type="term" value="F:transferase activity"/>
    <property type="evidence" value="ECO:0007669"/>
    <property type="project" value="UniProtKB-KW"/>
</dbReference>
<name>A0ABS3EQF0_9HYPH</name>
<organism evidence="5 6">
    <name type="scientific">Agrobacterium burrii</name>
    <dbReference type="NCBI Taxonomy" id="2815339"/>
    <lineage>
        <taxon>Bacteria</taxon>
        <taxon>Pseudomonadati</taxon>
        <taxon>Pseudomonadota</taxon>
        <taxon>Alphaproteobacteria</taxon>
        <taxon>Hyphomicrobiales</taxon>
        <taxon>Rhizobiaceae</taxon>
        <taxon>Rhizobium/Agrobacterium group</taxon>
        <taxon>Agrobacterium</taxon>
        <taxon>Agrobacterium tumefaciens complex</taxon>
    </lineage>
</organism>
<dbReference type="InterPro" id="IPR055066">
    <property type="entry name" value="AASDHPPT_N"/>
</dbReference>
<dbReference type="Pfam" id="PF22624">
    <property type="entry name" value="AASDHPPT_N"/>
    <property type="match status" value="1"/>
</dbReference>
<dbReference type="Proteomes" id="UP000664699">
    <property type="component" value="Unassembled WGS sequence"/>
</dbReference>
<dbReference type="SUPFAM" id="SSF56214">
    <property type="entry name" value="4'-phosphopantetheinyl transferase"/>
    <property type="match status" value="2"/>
</dbReference>
<feature type="domain" description="4'-phosphopantetheinyl transferase" evidence="3">
    <location>
        <begin position="129"/>
        <end position="200"/>
    </location>
</feature>
<dbReference type="InterPro" id="IPR008278">
    <property type="entry name" value="4-PPantetheinyl_Trfase_dom"/>
</dbReference>
<sequence length="246" mass="26828">MPAPPEAIFLETLLAGVDRSWRESGSVLLVVRFDPEAGGLREADVPLTAAERRRYARLVMPSDRRRFLISRLAFKMLVERISGEAACKLELVADTCHGRPVLRGTEGLDINISHSGGWVAIGCSSTGIVGVDVEEQTTGMSSIAKLMLTRSERDYYEQSESTGKDTVLLRTWTVKESVAKYFGSGLPSMLSRIDCTWNGDHLAALSVDGGVSPDVVLTEISEHVWLAVSLSPGSKHPRPVCVDLRC</sequence>
<comment type="similarity">
    <text evidence="1">Belongs to the P-Pant transferase superfamily. Gsp/Sfp/HetI/AcpT family.</text>
</comment>
<evidence type="ECO:0000313" key="5">
    <source>
        <dbReference type="EMBL" id="MBO0134258.1"/>
    </source>
</evidence>
<keyword evidence="6" id="KW-1185">Reference proteome</keyword>
<evidence type="ECO:0000259" key="4">
    <source>
        <dbReference type="Pfam" id="PF22624"/>
    </source>
</evidence>
<reference evidence="5 6" key="1">
    <citation type="submission" date="2021-03" db="EMBL/GenBank/DDBJ databases">
        <title>Whole genome sequence of Agrobacterium sp. strain Rnr.</title>
        <authorList>
            <person name="Mafakheri H."/>
            <person name="Taghavi S.M."/>
            <person name="Nemanja K."/>
            <person name="Osdaghi E."/>
        </authorList>
    </citation>
    <scope>NUCLEOTIDE SEQUENCE [LARGE SCALE GENOMIC DNA]</scope>
    <source>
        <strain evidence="5 6">Rnr</strain>
    </source>
</reference>
<evidence type="ECO:0000313" key="6">
    <source>
        <dbReference type="Proteomes" id="UP000664699"/>
    </source>
</evidence>
<feature type="domain" description="4'-phosphopantetheinyl transferase N-terminal" evidence="4">
    <location>
        <begin position="46"/>
        <end position="123"/>
    </location>
</feature>
<dbReference type="Pfam" id="PF01648">
    <property type="entry name" value="ACPS"/>
    <property type="match status" value="1"/>
</dbReference>
<protein>
    <submittedName>
        <fullName evidence="5">4'-phosphopantetheinyl transferase superfamily protein</fullName>
    </submittedName>
</protein>
<evidence type="ECO:0000256" key="2">
    <source>
        <dbReference type="ARBA" id="ARBA00022679"/>
    </source>
</evidence>
<dbReference type="PANTHER" id="PTHR12215">
    <property type="entry name" value="PHOSPHOPANTETHEINE TRANSFERASE"/>
    <property type="match status" value="1"/>
</dbReference>
<dbReference type="Gene3D" id="3.90.470.20">
    <property type="entry name" value="4'-phosphopantetheinyl transferase domain"/>
    <property type="match status" value="1"/>
</dbReference>
<dbReference type="PANTHER" id="PTHR12215:SF10">
    <property type="entry name" value="L-AMINOADIPATE-SEMIALDEHYDE DEHYDROGENASE-PHOSPHOPANTETHEINYL TRANSFERASE"/>
    <property type="match status" value="1"/>
</dbReference>
<dbReference type="InterPro" id="IPR050559">
    <property type="entry name" value="P-Pant_transferase_sf"/>
</dbReference>
<accession>A0ABS3EQF0</accession>
<comment type="caution">
    <text evidence="5">The sequence shown here is derived from an EMBL/GenBank/DDBJ whole genome shotgun (WGS) entry which is preliminary data.</text>
</comment>
<proteinExistence type="inferred from homology"/>